<protein>
    <submittedName>
        <fullName evidence="1">Uncharacterized protein</fullName>
    </submittedName>
</protein>
<evidence type="ECO:0000313" key="1">
    <source>
        <dbReference type="EMBL" id="MPN34277.1"/>
    </source>
</evidence>
<comment type="caution">
    <text evidence="1">The sequence shown here is derived from an EMBL/GenBank/DDBJ whole genome shotgun (WGS) entry which is preliminary data.</text>
</comment>
<gene>
    <name evidence="1" type="ORF">SDC9_181770</name>
</gene>
<reference evidence="1" key="1">
    <citation type="submission" date="2019-08" db="EMBL/GenBank/DDBJ databases">
        <authorList>
            <person name="Kucharzyk K."/>
            <person name="Murdoch R.W."/>
            <person name="Higgins S."/>
            <person name="Loffler F."/>
        </authorList>
    </citation>
    <scope>NUCLEOTIDE SEQUENCE</scope>
</reference>
<organism evidence="1">
    <name type="scientific">bioreactor metagenome</name>
    <dbReference type="NCBI Taxonomy" id="1076179"/>
    <lineage>
        <taxon>unclassified sequences</taxon>
        <taxon>metagenomes</taxon>
        <taxon>ecological metagenomes</taxon>
    </lineage>
</organism>
<name>A0A645H5I9_9ZZZZ</name>
<dbReference type="EMBL" id="VSSQ01087232">
    <property type="protein sequence ID" value="MPN34277.1"/>
    <property type="molecule type" value="Genomic_DNA"/>
</dbReference>
<dbReference type="AlphaFoldDB" id="A0A645H5I9"/>
<accession>A0A645H5I9</accession>
<proteinExistence type="predicted"/>
<sequence>MAYGGSIRGSRPWLCHCRFCSSGDDFNYDYRCHLDGWISVDGKSIRFYDWFSIRIFGSHAYCGNRFNLRSLGSCFAYYGIGFRGSQAHDCLDCGVGRQTGFGAENYVKGYWTSSAAHFDFNVCRFKIAGRIWFGAGSRLGYLI</sequence>